<name>A0ABN1FCJ0_9PROT</name>
<dbReference type="InterPro" id="IPR047661">
    <property type="entry name" value="IstB"/>
</dbReference>
<evidence type="ECO:0000256" key="1">
    <source>
        <dbReference type="ARBA" id="ARBA00008059"/>
    </source>
</evidence>
<feature type="compositionally biased region" description="Low complexity" evidence="2">
    <location>
        <begin position="392"/>
        <end position="405"/>
    </location>
</feature>
<dbReference type="PANTHER" id="PTHR35004">
    <property type="entry name" value="TRANSPOSASE RV3428C-RELATED"/>
    <property type="match status" value="1"/>
</dbReference>
<dbReference type="InterPro" id="IPR027417">
    <property type="entry name" value="P-loop_NTPase"/>
</dbReference>
<dbReference type="EMBL" id="BAAAFZ010000039">
    <property type="protein sequence ID" value="GAA0587964.1"/>
    <property type="molecule type" value="Genomic_DNA"/>
</dbReference>
<keyword evidence="5" id="KW-1185">Reference proteome</keyword>
<evidence type="ECO:0000256" key="2">
    <source>
        <dbReference type="SAM" id="MobiDB-lite"/>
    </source>
</evidence>
<feature type="region of interest" description="Disordered" evidence="2">
    <location>
        <begin position="342"/>
        <end position="418"/>
    </location>
</feature>
<dbReference type="InterPro" id="IPR003593">
    <property type="entry name" value="AAA+_ATPase"/>
</dbReference>
<dbReference type="InterPro" id="IPR012337">
    <property type="entry name" value="RNaseH-like_sf"/>
</dbReference>
<dbReference type="PROSITE" id="PS50994">
    <property type="entry name" value="INTEGRASE"/>
    <property type="match status" value="1"/>
</dbReference>
<comment type="caution">
    <text evidence="4">The sequence shown here is derived from an EMBL/GenBank/DDBJ whole genome shotgun (WGS) entry which is preliminary data.</text>
</comment>
<protein>
    <recommendedName>
        <fullName evidence="3">Integrase catalytic domain-containing protein</fullName>
    </recommendedName>
</protein>
<dbReference type="PANTHER" id="PTHR35004:SF7">
    <property type="entry name" value="INTEGRASE PROTEIN"/>
    <property type="match status" value="1"/>
</dbReference>
<dbReference type="InterPro" id="IPR001584">
    <property type="entry name" value="Integrase_cat-core"/>
</dbReference>
<dbReference type="SUPFAM" id="SSF52540">
    <property type="entry name" value="P-loop containing nucleoside triphosphate hydrolases"/>
    <property type="match status" value="1"/>
</dbReference>
<feature type="compositionally biased region" description="Basic residues" evidence="2">
    <location>
        <begin position="373"/>
        <end position="391"/>
    </location>
</feature>
<feature type="domain" description="Integrase catalytic" evidence="3">
    <location>
        <begin position="52"/>
        <end position="240"/>
    </location>
</feature>
<evidence type="ECO:0000313" key="5">
    <source>
        <dbReference type="Proteomes" id="UP001501588"/>
    </source>
</evidence>
<dbReference type="SMART" id="SM00382">
    <property type="entry name" value="AAA"/>
    <property type="match status" value="1"/>
</dbReference>
<dbReference type="NCBIfam" id="NF006038">
    <property type="entry name" value="PRK08181.1"/>
    <property type="match status" value="1"/>
</dbReference>
<dbReference type="Gene3D" id="3.40.50.300">
    <property type="entry name" value="P-loop containing nucleotide triphosphate hydrolases"/>
    <property type="match status" value="1"/>
</dbReference>
<dbReference type="NCBIfam" id="NF033546">
    <property type="entry name" value="transpos_IS21"/>
    <property type="match status" value="1"/>
</dbReference>
<reference evidence="4 5" key="1">
    <citation type="journal article" date="2019" name="Int. J. Syst. Evol. Microbiol.">
        <title>The Global Catalogue of Microorganisms (GCM) 10K type strain sequencing project: providing services to taxonomists for standard genome sequencing and annotation.</title>
        <authorList>
            <consortium name="The Broad Institute Genomics Platform"/>
            <consortium name="The Broad Institute Genome Sequencing Center for Infectious Disease"/>
            <person name="Wu L."/>
            <person name="Ma J."/>
        </authorList>
    </citation>
    <scope>NUCLEOTIDE SEQUENCE [LARGE SCALE GENOMIC DNA]</scope>
    <source>
        <strain evidence="4 5">JCM 9933</strain>
    </source>
</reference>
<dbReference type="InterPro" id="IPR036397">
    <property type="entry name" value="RNaseH_sf"/>
</dbReference>
<proteinExistence type="inferred from homology"/>
<dbReference type="SUPFAM" id="SSF53098">
    <property type="entry name" value="Ribonuclease H-like"/>
    <property type="match status" value="1"/>
</dbReference>
<comment type="similarity">
    <text evidence="1">Belongs to the IS21/IS1162 putative ATP-binding protein family.</text>
</comment>
<dbReference type="CDD" id="cd00009">
    <property type="entry name" value="AAA"/>
    <property type="match status" value="1"/>
</dbReference>
<evidence type="ECO:0000313" key="4">
    <source>
        <dbReference type="EMBL" id="GAA0587964.1"/>
    </source>
</evidence>
<dbReference type="InterPro" id="IPR002611">
    <property type="entry name" value="IstB_ATP-bd"/>
</dbReference>
<evidence type="ECO:0000259" key="3">
    <source>
        <dbReference type="PROSITE" id="PS50994"/>
    </source>
</evidence>
<dbReference type="Pfam" id="PF01695">
    <property type="entry name" value="IstB_IS21"/>
    <property type="match status" value="1"/>
</dbReference>
<organism evidence="4 5">
    <name type="scientific">Craurococcus roseus</name>
    <dbReference type="NCBI Taxonomy" id="77585"/>
    <lineage>
        <taxon>Bacteria</taxon>
        <taxon>Pseudomonadati</taxon>
        <taxon>Pseudomonadota</taxon>
        <taxon>Alphaproteobacteria</taxon>
        <taxon>Acetobacterales</taxon>
        <taxon>Acetobacteraceae</taxon>
        <taxon>Craurococcus</taxon>
    </lineage>
</organism>
<feature type="region of interest" description="Disordered" evidence="2">
    <location>
        <begin position="678"/>
        <end position="704"/>
    </location>
</feature>
<dbReference type="Gene3D" id="3.30.420.10">
    <property type="entry name" value="Ribonuclease H-like superfamily/Ribonuclease H"/>
    <property type="match status" value="1"/>
</dbReference>
<sequence length="704" mass="77241">MLRAAPGLRPVAVFEEMPRRPELPPNVRRTLERRVRTWQALHGPEREVVFRQGHPPGRQGLSDFTDASALGVSVAGAPLAHRLYHFRLAFSGWQHAEVVLGGESFTALATGLQNALWALGGAPREHRSDGLSAAFRNLEAGAEQDLTGRYEALCAHYGMQPTRNNRGLAHENGAIEGAHGHLKAALGQALLLRGARDFDDLASYRRFVAELVGRANAGRRRAAEVERAALLPLPPRRTTDHDEGVVTVTRSGGFLLRRVFYTVPSRLIGHRLRVRLHDDRLECLLGGTPVLTLPRGRPPRGWENRSRRAHVVDYRHVIHALRRKPGALLNLAYRDQLFPRDALPPRLGGAERGAPHPRRLPRHGRAAGAGARPRLRGRTRGRVGGGPRRRAPAGPRGPAAALRPGAGRGARGRRDPAVGRRLRRAARPGGAGMTRVEVDTARLPLLLGEPRLPAIARMWPEMAERADREGWPAARLLAALAELEVAERARRRIERHLADARLPPDKTLDNFDFGHVPMPGRASVMALASGDAWLEKGSNPLLFGPPGSGKSHVSAALGRALVENGYRVPFARTSDLVQRLQAARQALHLEAAIAKLDRYDLLVLDDLSYVRRGRAETSALFELISARYERRSLLIAANQPFGEWSKVFPDPAMTIAAIDRLVHRVTIVEMNVESYRQRSAASRKGRTPAGAKGAKHAQGEPATT</sequence>
<feature type="compositionally biased region" description="Basic residues" evidence="2">
    <location>
        <begin position="355"/>
        <end position="365"/>
    </location>
</feature>
<dbReference type="Proteomes" id="UP001501588">
    <property type="component" value="Unassembled WGS sequence"/>
</dbReference>
<gene>
    <name evidence="4" type="ORF">GCM10009416_28160</name>
</gene>
<accession>A0ABN1FCJ0</accession>
<dbReference type="NCBIfam" id="NF038214">
    <property type="entry name" value="IS21_help_AAA"/>
    <property type="match status" value="1"/>
</dbReference>